<evidence type="ECO:0000313" key="3">
    <source>
        <dbReference type="EMBL" id="OCS84758.1"/>
    </source>
</evidence>
<dbReference type="EMBL" id="MASJ01000023">
    <property type="protein sequence ID" value="OCS84758.1"/>
    <property type="molecule type" value="Genomic_DNA"/>
</dbReference>
<dbReference type="NCBIfam" id="TIGR01875">
    <property type="entry name" value="cas_MJ0381"/>
    <property type="match status" value="1"/>
</dbReference>
<gene>
    <name evidence="3" type="ORF">A6M13_04040</name>
</gene>
<evidence type="ECO:0000256" key="1">
    <source>
        <dbReference type="ARBA" id="ARBA00023118"/>
    </source>
</evidence>
<proteinExistence type="predicted"/>
<accession>A0A1C0YC45</accession>
<keyword evidence="4" id="KW-1185">Reference proteome</keyword>
<comment type="caution">
    <text evidence="3">The sequence shown here is derived from an EMBL/GenBank/DDBJ whole genome shotgun (WGS) entry which is preliminary data.</text>
</comment>
<evidence type="ECO:0000313" key="4">
    <source>
        <dbReference type="Proteomes" id="UP000093199"/>
    </source>
</evidence>
<dbReference type="NCBIfam" id="TIGR02585">
    <property type="entry name" value="cas_Cst2_DevR"/>
    <property type="match status" value="1"/>
</dbReference>
<dbReference type="GO" id="GO:0051607">
    <property type="term" value="P:defense response to virus"/>
    <property type="evidence" value="ECO:0007669"/>
    <property type="project" value="UniProtKB-KW"/>
</dbReference>
<keyword evidence="1" id="KW-0051">Antiviral defense</keyword>
<dbReference type="InterPro" id="IPR010154">
    <property type="entry name" value="CRISPR-assoc_Cas7/Cst2/DevR"/>
</dbReference>
<dbReference type="AlphaFoldDB" id="A0A1C0YC45"/>
<evidence type="ECO:0000256" key="2">
    <source>
        <dbReference type="ARBA" id="ARBA00025626"/>
    </source>
</evidence>
<protein>
    <submittedName>
        <fullName evidence="3">Type I-B CRISPR-associated protein Cas7/Cst2/DevR</fullName>
    </submittedName>
</protein>
<dbReference type="Proteomes" id="UP000093199">
    <property type="component" value="Unassembled WGS sequence"/>
</dbReference>
<sequence>MSKTLTFTAVMEAGSLNYGEGFSNISELKKFSRVNGNTYTFASRQAIRYDVVRLGNELFGWNLNTVSKQKGTVQFKDELTIEDSVEMDLFGYLKTGKKSLKRPATVRLSHAISLEPYNGDMEFLTNMGLAERLGDTANLANIENHVSYYTYTITIDLDKVGVDANNAIELSNEERFTRIHQLLDILKLLSRNIRGRQENLTPLFVIGGVYPVANPFFQGRIQLEGKNLKVDALVETTEFTFGGEAMKQFTKAGLTSGTFANEDAIQAALPEVASVETFFQEMIKAVANYYEVSYEIAKA</sequence>
<dbReference type="InterPro" id="IPR013414">
    <property type="entry name" value="Cas7/Cst2/DevR_sub_I-B/Tneap"/>
</dbReference>
<name>A0A1C0YC45_9BACL</name>
<dbReference type="Pfam" id="PF01905">
    <property type="entry name" value="DevR"/>
    <property type="match status" value="1"/>
</dbReference>
<organism evidence="3 4">
    <name type="scientific">Caryophanon tenue</name>
    <dbReference type="NCBI Taxonomy" id="33978"/>
    <lineage>
        <taxon>Bacteria</taxon>
        <taxon>Bacillati</taxon>
        <taxon>Bacillota</taxon>
        <taxon>Bacilli</taxon>
        <taxon>Bacillales</taxon>
        <taxon>Caryophanaceae</taxon>
        <taxon>Caryophanon</taxon>
    </lineage>
</organism>
<dbReference type="STRING" id="33978.A6M13_04040"/>
<dbReference type="OrthoDB" id="9781560at2"/>
<dbReference type="RefSeq" id="WP_066546151.1">
    <property type="nucleotide sequence ID" value="NZ_MASJ01000023.1"/>
</dbReference>
<reference evidence="3 4" key="1">
    <citation type="submission" date="2016-07" db="EMBL/GenBank/DDBJ databases">
        <title>Caryophanon tenue genome sequencing.</title>
        <authorList>
            <person name="Verma A."/>
            <person name="Pal Y."/>
            <person name="Krishnamurthi S."/>
        </authorList>
    </citation>
    <scope>NUCLEOTIDE SEQUENCE [LARGE SCALE GENOMIC DNA]</scope>
    <source>
        <strain evidence="3 4">DSM 14152</strain>
    </source>
</reference>
<comment type="function">
    <text evidence="2">CRISPR (clustered regularly interspaced short palindromic repeat) is an adaptive immune system that provides protection against mobile genetic elements (viruses, transposable elements and conjugative plasmids). CRISPR clusters contain spacers, sequences complementary to antecedent mobile elements, and target invading nucleic acids. CRISPR clusters are transcribed and processed into CRISPR RNA (crRNA).</text>
</comment>